<evidence type="ECO:0000313" key="3">
    <source>
        <dbReference type="Proteomes" id="UP000057820"/>
    </source>
</evidence>
<dbReference type="InterPro" id="IPR002734">
    <property type="entry name" value="RibDG_C"/>
</dbReference>
<gene>
    <name evidence="2" type="primary">yyaP_4</name>
    <name evidence="2" type="ORF">ERS450000_03928</name>
</gene>
<dbReference type="InterPro" id="IPR050765">
    <property type="entry name" value="Riboflavin_Biosynth_HTPR"/>
</dbReference>
<evidence type="ECO:0000259" key="1">
    <source>
        <dbReference type="Pfam" id="PF01872"/>
    </source>
</evidence>
<geneLocation type="plasmid" evidence="2">
    <name>2</name>
</geneLocation>
<sequence>MRKLVYYVGVSLDGYIAGPADQWDFFPVSPDMSWITEQYPEFVPADFREQAGIAADAPNTRFDTVLMGRRTYDAGLPVTDPYPHLCQYVVSRGLRAAPDPAVRLVRDDPAEFVRALKAREGGDIWLCGGGVLAAALLGEIDELILKSYPVVVGAGMPMVAGGFRPGQFRPVRRRQFDSGAQISWFTRA</sequence>
<dbReference type="SUPFAM" id="SSF53597">
    <property type="entry name" value="Dihydrofolate reductase-like"/>
    <property type="match status" value="1"/>
</dbReference>
<dbReference type="EMBL" id="LN868939">
    <property type="protein sequence ID" value="CRY80566.1"/>
    <property type="molecule type" value="Genomic_DNA"/>
</dbReference>
<dbReference type="Proteomes" id="UP000057820">
    <property type="component" value="Plasmid 2"/>
</dbReference>
<dbReference type="KEGG" id="nfr:ERS450000_03928"/>
<dbReference type="PANTHER" id="PTHR38011">
    <property type="entry name" value="DIHYDROFOLATE REDUCTASE FAMILY PROTEIN (AFU_ORTHOLOGUE AFUA_8G06820)"/>
    <property type="match status" value="1"/>
</dbReference>
<name>A0A0H5PDD1_NOCFR</name>
<proteinExistence type="predicted"/>
<dbReference type="RefSeq" id="WP_060593782.1">
    <property type="nucleotide sequence ID" value="NZ_CP031418.1"/>
</dbReference>
<dbReference type="Gene3D" id="3.40.430.10">
    <property type="entry name" value="Dihydrofolate Reductase, subunit A"/>
    <property type="match status" value="1"/>
</dbReference>
<dbReference type="Pfam" id="PF01872">
    <property type="entry name" value="RibD_C"/>
    <property type="match status" value="1"/>
</dbReference>
<reference evidence="3" key="1">
    <citation type="submission" date="2015-03" db="EMBL/GenBank/DDBJ databases">
        <authorList>
            <consortium name="Pathogen Informatics"/>
        </authorList>
    </citation>
    <scope>NUCLEOTIDE SEQUENCE [LARGE SCALE GENOMIC DNA]</scope>
    <source>
        <strain evidence="3">NCTC11134</strain>
        <plasmid evidence="3">2</plasmid>
    </source>
</reference>
<accession>A0A0H5PDD1</accession>
<keyword evidence="2" id="KW-0614">Plasmid</keyword>
<dbReference type="GO" id="GO:0009231">
    <property type="term" value="P:riboflavin biosynthetic process"/>
    <property type="evidence" value="ECO:0007669"/>
    <property type="project" value="InterPro"/>
</dbReference>
<dbReference type="GO" id="GO:0008703">
    <property type="term" value="F:5-amino-6-(5-phosphoribosylamino)uracil reductase activity"/>
    <property type="evidence" value="ECO:0007669"/>
    <property type="project" value="InterPro"/>
</dbReference>
<protein>
    <submittedName>
        <fullName evidence="2">RibD C-terminal domain</fullName>
    </submittedName>
</protein>
<dbReference type="InterPro" id="IPR024072">
    <property type="entry name" value="DHFR-like_dom_sf"/>
</dbReference>
<feature type="domain" description="Bacterial bifunctional deaminase-reductase C-terminal" evidence="1">
    <location>
        <begin position="3"/>
        <end position="179"/>
    </location>
</feature>
<evidence type="ECO:0000313" key="2">
    <source>
        <dbReference type="EMBL" id="CRY80566.1"/>
    </source>
</evidence>
<dbReference type="AlphaFoldDB" id="A0A0H5PDD1"/>
<organism evidence="2 3">
    <name type="scientific">Nocardia farcinica</name>
    <dbReference type="NCBI Taxonomy" id="37329"/>
    <lineage>
        <taxon>Bacteria</taxon>
        <taxon>Bacillati</taxon>
        <taxon>Actinomycetota</taxon>
        <taxon>Actinomycetes</taxon>
        <taxon>Mycobacteriales</taxon>
        <taxon>Nocardiaceae</taxon>
        <taxon>Nocardia</taxon>
    </lineage>
</organism>
<dbReference type="PANTHER" id="PTHR38011:SF11">
    <property type="entry name" value="2,5-DIAMINO-6-RIBOSYLAMINO-4(3H)-PYRIMIDINONE 5'-PHOSPHATE REDUCTASE"/>
    <property type="match status" value="1"/>
</dbReference>